<reference evidence="2" key="1">
    <citation type="submission" date="2016-01" db="EMBL/GenBank/DDBJ databases">
        <title>Whole genome sequencing of Bhargavaea cecembensis T14.</title>
        <authorList>
            <person name="Hong K.W."/>
        </authorList>
    </citation>
    <scope>NUCLEOTIDE SEQUENCE [LARGE SCALE GENOMIC DNA]</scope>
    <source>
        <strain evidence="2">M19</strain>
    </source>
</reference>
<dbReference type="GO" id="GO:0003677">
    <property type="term" value="F:DNA binding"/>
    <property type="evidence" value="ECO:0007669"/>
    <property type="project" value="InterPro"/>
</dbReference>
<dbReference type="RefSeq" id="WP_056541258.1">
    <property type="nucleotide sequence ID" value="NZ_JAUKEI010000005.1"/>
</dbReference>
<dbReference type="AlphaFoldDB" id="A0A163MVD4"/>
<proteinExistence type="predicted"/>
<gene>
    <name evidence="1" type="ORF">AV649_11735</name>
</gene>
<dbReference type="SUPFAM" id="SSF47413">
    <property type="entry name" value="lambda repressor-like DNA-binding domains"/>
    <property type="match status" value="1"/>
</dbReference>
<dbReference type="InterPro" id="IPR010982">
    <property type="entry name" value="Lambda_DNA-bd_dom_sf"/>
</dbReference>
<dbReference type="EMBL" id="LQQY01000002">
    <property type="protein sequence ID" value="KZE53460.1"/>
    <property type="molecule type" value="Genomic_DNA"/>
</dbReference>
<name>A0A163MVD4_9BACI</name>
<dbReference type="Proteomes" id="UP000076510">
    <property type="component" value="Unassembled WGS sequence"/>
</dbReference>
<protein>
    <submittedName>
        <fullName evidence="1">Uncharacterized protein</fullName>
    </submittedName>
</protein>
<comment type="caution">
    <text evidence="1">The sequence shown here is derived from an EMBL/GenBank/DDBJ whole genome shotgun (WGS) entry which is preliminary data.</text>
</comment>
<evidence type="ECO:0000313" key="2">
    <source>
        <dbReference type="Proteomes" id="UP000076510"/>
    </source>
</evidence>
<evidence type="ECO:0000313" key="1">
    <source>
        <dbReference type="EMBL" id="KZE53460.1"/>
    </source>
</evidence>
<sequence>MARKNIKGKDVAQFLGVRQATIYDKLNGHYGFSFYEALAIKNCFFPEYDLEYLFKQDNEVRENATT</sequence>
<organism evidence="1 2">
    <name type="scientific">Rossellomorea marisflavi</name>
    <dbReference type="NCBI Taxonomy" id="189381"/>
    <lineage>
        <taxon>Bacteria</taxon>
        <taxon>Bacillati</taxon>
        <taxon>Bacillota</taxon>
        <taxon>Bacilli</taxon>
        <taxon>Bacillales</taxon>
        <taxon>Bacillaceae</taxon>
        <taxon>Rossellomorea</taxon>
    </lineage>
</organism>
<accession>A0A163MVD4</accession>